<sequence>MNHFYRVIWNAATATWTAVAETARGHGKAKSTRDGKRRYARALFRASLAGGLLGGAAMAIPQTVLAQSVAVASGKTNTYVAPNGTTVVNIDTANAAGLSHNRYNSYNVNDKGLVLNNTTSAQIAYQSQLAGQVTANFNMTNAARVILNEVVSNNRSTLAGFTEVLGGRADVILANPYGITCSGCGFINTDRVTLTTGVPYLNANGSLGGFTVNQGDILINGSGLNATAQQMLDLVARTVKLDGTINAQDLSITAGANRYDYVSRSVTGAVPGAGTTPAYAIDSTALGGMYANRIRLTATEAGVGVRMLGDAAASADDFTLSAAGRIELQNRISAQRDVLVASTSNEATALALSNASLSSGRDTSLTATGGVSLNGNAIVAASNLAVNAASLIDNASSAALQNNNVRSAGGTLQLTIGGGANVTGTQWVAAGNWQGVFGALTTGAGTRFQSSGKLEASTTSGDMNLGPAALQASGDLLLTTVGKLSVAKDAAQGIESLGGNVVLTAAQGLNNAGTITADKGAATLRVDGAIDNSGTVHAATTLDIADRNGTGTQSLTNSGNLLADRDLALKAAAIRNTSTGWMQADAGSRIDAGSLDNAGAVLLSQQSTANDTITLSGDLTNSGTLQSKGNATLSAHDVTNARTLLATNALAIHATGSVTNAANAITQAKSVDIKAANSIANAAAATLRADTVALTAGTGLTNNGLISADHGAAMLRASGTLTNTGTLQASQTLDIADAHGGATEAINNTGVMLSDGTIAMQAASITNATNGGDPQTGWIQANAGTTIQAGSLDNRATWLLSQQTTANDSVTLSGDLTNSGALQSKGNAAVSARDVNNSGALYASNNLGITAAGNVANTGNGVLQAGQTLGVTAAGSLTNRDATSAIKAANVNLTATGLTNGGIVSADTGTATLRVDGTVTNTGTVNAGSKLDIADRSGNGSENVDNSGYLLSDGTLALKAGAITNAPAPGDAQSGWVQAKAGSNITAASLDNNGTWLLSMQAGSIVSLTLTGTLTNNGTLQANQDATLQMARLVNQANAALRAGRDLTLLLGTGTALTNAGTIQAAAGTLGITANGATLANSSGGKLLGDKLSLTADTLNNAGTIQGGSNAASTITLTGTFLNDTGGVTTLAATSGGAGTVTANQITNKGTLQSVGNMSLAVGTGGLNTTGSLLSNGALNIGARGANNYTAALNGTVQAGGKLSVQQGTGNSTLSIGSGKTVSGGTVDIDMNTVTLNKDAVLSSGGNLDLDAATLTLGGDTTSTARVMAAMGGAGGTGNITVRNDLTNDGLLYSRDALNVTAPNITNSGTGGIAALGDVTVKANAGTLTLAGGPNAGAGNLVNNGAIYAGRNLSVTANGTLTNSSTINAVGAMTLRANTVVNNRDIVSDGSIDIVANTIRNEVAGGDTRYWTTSATVTNKYGGEYDDGDAGGNLDEFQDYKATWTEYQRYRDDQAPTYSPQILATTNLKLTFHTGSNLGGTIYGGSSVALQGFSVDGTQTNPNALRDRGIYDDAGHGFKLGGDATFTNDNLALQTKDYTRYYTLHTKYIALGPAKKYSNELCEGDHYDSGCHFGSGYSDSFAYSENNQIKAGIYTTTLTANGIALTNKGAVTTDVNSAKEGTTKPNTIGTAIKGNTNGVGSTTLNGTTSGVNDQSGKTATTVGGVTVKGGVSFVAGNVANGVNGTSFGGINIPLPTNPNGFFVMARDPGAKYLVETNPLYMGGTATYGSDYLTKMLGYSTDEIGLRLGDASYENYLVKQQLIAQTGNVMLASYGNADAQMQGLFDNASAQTKSLGLELGKALMPEQQANLKQDIVWMVQTVVDGRTVLAPVVYLSQSTKAAVSSGAVISAQDANLNLTSLTNTGGTIVGGKSLVVTSTGDITNTSGVIKGGNVSLTSTEGSIVNKTFSTSNGTTDLFQQTTVGQTGSIQSTGTLALDAKKDIRNLGATMTAGTDASLKAGNNITFDTIENKNTSTTGTNRGPEGAKGITTTTTTTVEQVKSGLTVGGNLSAQAGNDITLAGTDAKVGGNADLNAGNNVNIVARENTTTTHTTSISSGFGNNNSVYGSTKVTSDSTSVRNVGSNLQVGGNANVTAKNDVTVQGSNVDVKGNGQINATNVNVLAGRNYDETHTTTERSGILQVSASGNRSASAEASASSASGRGSAAAAAGASAEANGNGSAGLAFSSTTKTQTDTTDLRHVGSNVSFGGNATINATQDVNLQGSNVKAGGNATVNAQNVNLLAAEDKKTSNTTSTTTTVGLMASSNNKAEAQAEASAGAAAGKGNPNAAANASASASANSENHLDFVQHSTSTSSSLDTTHQGSGISAGGDLNVKATNGLTLEGSQLASGGNMNLDAKDMNFKAVNDVHETRSSSSTTTAGLYASGNASAETKAGAGVGLGAQAGASAEASARGEVGLYGSNTRTSNVDGSTTAVTSGISAGGNITRTATNSINDVGTQISAGGNLTQSAQTITSQAAANTTYSSSSSTTDTAKLGAYAEASASASVSANAGAGAGKPSSTETSAGAGITASYQHDATAATSNTSNAVVSNIKVGGNVTSTSTNATTLEGTTIDAGKNVSLNAGSLDYRAAANTSSSTSNSTSAGGKVDVDIVNKSVGVGASYQGDKASDSSSTAVVGGINAGGNLSINTKGDTRLEGTNIAAADGASVTTGGKLTFDAAKNTSSSSSQSVGVEVGVTAGKGEGSAEVGVGVGKASSSGNTDVAGSISGGSGPLSIKSGGDATFTGTSLSSGGDVTVNAGGNLAFNAARDKQTSQSTTVDVSAAASGGKKENVGGTKGSNGQKTGGKTMDERSGEASVGVGVQNSQSDIATASSISSGGNIKLTSGGNTTLEGTQGSAKGSVAVVAGGTVTQKDAVSTSSSTDVSVSASAAGSSLSSPTKKGGTSKGGTSGSGTGTGTGGGGTGSGSGSTGSTGNTGSGGGTSNAGNTGGTGGTSNTGNTGNTGKTGSTKPRDPYAQQKGSGVANVGVDVQSSTTAQKTSLTGGNGVTVTSGQK</sequence>
<dbReference type="InterPro" id="IPR025157">
    <property type="entry name" value="Hemagglutinin_rpt"/>
</dbReference>
<feature type="region of interest" description="Disordered" evidence="1">
    <location>
        <begin position="2768"/>
        <end position="2824"/>
    </location>
</feature>
<feature type="transmembrane region" description="Helical" evidence="2">
    <location>
        <begin position="42"/>
        <end position="60"/>
    </location>
</feature>
<evidence type="ECO:0000313" key="4">
    <source>
        <dbReference type="EMBL" id="CAG9164482.1"/>
    </source>
</evidence>
<dbReference type="NCBIfam" id="TIGR01901">
    <property type="entry name" value="adhes_NPXG"/>
    <property type="match status" value="1"/>
</dbReference>
<dbReference type="RefSeq" id="WP_223982195.1">
    <property type="nucleotide sequence ID" value="NZ_CAJZAG010000001.1"/>
</dbReference>
<feature type="compositionally biased region" description="Low complexity" evidence="1">
    <location>
        <begin position="2142"/>
        <end position="2158"/>
    </location>
</feature>
<evidence type="ECO:0000256" key="1">
    <source>
        <dbReference type="SAM" id="MobiDB-lite"/>
    </source>
</evidence>
<evidence type="ECO:0000259" key="3">
    <source>
        <dbReference type="SMART" id="SM00912"/>
    </source>
</evidence>
<feature type="compositionally biased region" description="Low complexity" evidence="1">
    <location>
        <begin position="2309"/>
        <end position="2319"/>
    </location>
</feature>
<dbReference type="Pfam" id="PF13332">
    <property type="entry name" value="Fil_haemagg_2"/>
    <property type="match status" value="6"/>
</dbReference>
<dbReference type="InterPro" id="IPR012334">
    <property type="entry name" value="Pectin_lyas_fold"/>
</dbReference>
<dbReference type="Pfam" id="PF05860">
    <property type="entry name" value="TPS"/>
    <property type="match status" value="1"/>
</dbReference>
<protein>
    <recommendedName>
        <fullName evidence="3">Filamentous haemagglutinin FhaB/tRNA nuclease CdiA-like TPS domain-containing protein</fullName>
    </recommendedName>
</protein>
<dbReference type="Pfam" id="PF13018">
    <property type="entry name" value="ESPR"/>
    <property type="match status" value="1"/>
</dbReference>
<dbReference type="Proteomes" id="UP000706525">
    <property type="component" value="Unassembled WGS sequence"/>
</dbReference>
<keyword evidence="5" id="KW-1185">Reference proteome</keyword>
<dbReference type="SUPFAM" id="SSF51126">
    <property type="entry name" value="Pectin lyase-like"/>
    <property type="match status" value="1"/>
</dbReference>
<evidence type="ECO:0000256" key="2">
    <source>
        <dbReference type="SAM" id="Phobius"/>
    </source>
</evidence>
<dbReference type="InterPro" id="IPR008619">
    <property type="entry name" value="Filamentous_hemagglutn_rpt"/>
</dbReference>
<dbReference type="InterPro" id="IPR010069">
    <property type="entry name" value="CdiA_FHA1_rpt"/>
</dbReference>
<feature type="region of interest" description="Disordered" evidence="1">
    <location>
        <begin position="2872"/>
        <end position="3013"/>
    </location>
</feature>
<feature type="region of interest" description="Disordered" evidence="1">
    <location>
        <begin position="2129"/>
        <end position="2158"/>
    </location>
</feature>
<feature type="compositionally biased region" description="Gly residues" evidence="1">
    <location>
        <begin position="2903"/>
        <end position="2954"/>
    </location>
</feature>
<dbReference type="InterPro" id="IPR024973">
    <property type="entry name" value="ESPR"/>
</dbReference>
<accession>A0ABN7XXQ3</accession>
<dbReference type="Gene3D" id="2.160.20.10">
    <property type="entry name" value="Single-stranded right-handed beta-helix, Pectin lyase-like"/>
    <property type="match status" value="1"/>
</dbReference>
<dbReference type="Pfam" id="PF05594">
    <property type="entry name" value="Fil_haemagg"/>
    <property type="match status" value="7"/>
</dbReference>
<keyword evidence="2" id="KW-1133">Transmembrane helix</keyword>
<keyword evidence="2" id="KW-0472">Membrane</keyword>
<dbReference type="InterPro" id="IPR008638">
    <property type="entry name" value="FhaB/CdiA-like_TPS"/>
</dbReference>
<organism evidence="4 5">
    <name type="scientific">Cupriavidus pampae</name>
    <dbReference type="NCBI Taxonomy" id="659251"/>
    <lineage>
        <taxon>Bacteria</taxon>
        <taxon>Pseudomonadati</taxon>
        <taxon>Pseudomonadota</taxon>
        <taxon>Betaproteobacteria</taxon>
        <taxon>Burkholderiales</taxon>
        <taxon>Burkholderiaceae</taxon>
        <taxon>Cupriavidus</taxon>
    </lineage>
</organism>
<name>A0ABN7XXQ3_9BURK</name>
<feature type="compositionally biased region" description="Polar residues" evidence="1">
    <location>
        <begin position="2989"/>
        <end position="3013"/>
    </location>
</feature>
<feature type="region of interest" description="Disordered" evidence="1">
    <location>
        <begin position="2273"/>
        <end position="2329"/>
    </location>
</feature>
<feature type="compositionally biased region" description="Low complexity" evidence="1">
    <location>
        <begin position="2273"/>
        <end position="2300"/>
    </location>
</feature>
<dbReference type="EMBL" id="CAJZAG010000001">
    <property type="protein sequence ID" value="CAG9164482.1"/>
    <property type="molecule type" value="Genomic_DNA"/>
</dbReference>
<proteinExistence type="predicted"/>
<keyword evidence="2" id="KW-0812">Transmembrane</keyword>
<feature type="compositionally biased region" description="Low complexity" evidence="1">
    <location>
        <begin position="2872"/>
        <end position="2901"/>
    </location>
</feature>
<reference evidence="4 5" key="1">
    <citation type="submission" date="2021-08" db="EMBL/GenBank/DDBJ databases">
        <authorList>
            <person name="Peeters C."/>
        </authorList>
    </citation>
    <scope>NUCLEOTIDE SEQUENCE [LARGE SCALE GENOMIC DNA]</scope>
    <source>
        <strain evidence="4 5">LMG 32289</strain>
    </source>
</reference>
<feature type="compositionally biased region" description="Low complexity" evidence="1">
    <location>
        <begin position="2955"/>
        <end position="2968"/>
    </location>
</feature>
<comment type="caution">
    <text evidence="4">The sequence shown here is derived from an EMBL/GenBank/DDBJ whole genome shotgun (WGS) entry which is preliminary data.</text>
</comment>
<dbReference type="SMART" id="SM00912">
    <property type="entry name" value="Haemagg_act"/>
    <property type="match status" value="1"/>
</dbReference>
<feature type="domain" description="Filamentous haemagglutinin FhaB/tRNA nuclease CdiA-like TPS" evidence="3">
    <location>
        <begin position="82"/>
        <end position="204"/>
    </location>
</feature>
<dbReference type="InterPro" id="IPR011050">
    <property type="entry name" value="Pectin_lyase_fold/virulence"/>
</dbReference>
<gene>
    <name evidence="4" type="ORF">LMG32289_00825</name>
</gene>
<evidence type="ECO:0000313" key="5">
    <source>
        <dbReference type="Proteomes" id="UP000706525"/>
    </source>
</evidence>
<dbReference type="NCBIfam" id="TIGR01731">
    <property type="entry name" value="fil_hemag_20aa"/>
    <property type="match status" value="9"/>
</dbReference>